<reference evidence="1" key="1">
    <citation type="submission" date="2022-02" db="EMBL/GenBank/DDBJ databases">
        <title>Plant Genome Project.</title>
        <authorList>
            <person name="Zhang R.-G."/>
        </authorList>
    </citation>
    <scope>NUCLEOTIDE SEQUENCE</scope>
    <source>
        <strain evidence="1">AT1</strain>
    </source>
</reference>
<dbReference type="Proteomes" id="UP001062846">
    <property type="component" value="Chromosome 7"/>
</dbReference>
<name>A0ACC0MZ94_RHOML</name>
<organism evidence="1 2">
    <name type="scientific">Rhododendron molle</name>
    <name type="common">Chinese azalea</name>
    <name type="synonym">Azalea mollis</name>
    <dbReference type="NCBI Taxonomy" id="49168"/>
    <lineage>
        <taxon>Eukaryota</taxon>
        <taxon>Viridiplantae</taxon>
        <taxon>Streptophyta</taxon>
        <taxon>Embryophyta</taxon>
        <taxon>Tracheophyta</taxon>
        <taxon>Spermatophyta</taxon>
        <taxon>Magnoliopsida</taxon>
        <taxon>eudicotyledons</taxon>
        <taxon>Gunneridae</taxon>
        <taxon>Pentapetalae</taxon>
        <taxon>asterids</taxon>
        <taxon>Ericales</taxon>
        <taxon>Ericaceae</taxon>
        <taxon>Ericoideae</taxon>
        <taxon>Rhodoreae</taxon>
        <taxon>Rhododendron</taxon>
    </lineage>
</organism>
<keyword evidence="2" id="KW-1185">Reference proteome</keyword>
<accession>A0ACC0MZ94</accession>
<evidence type="ECO:0000313" key="2">
    <source>
        <dbReference type="Proteomes" id="UP001062846"/>
    </source>
</evidence>
<evidence type="ECO:0000313" key="1">
    <source>
        <dbReference type="EMBL" id="KAI8546194.1"/>
    </source>
</evidence>
<comment type="caution">
    <text evidence="1">The sequence shown here is derived from an EMBL/GenBank/DDBJ whole genome shotgun (WGS) entry which is preliminary data.</text>
</comment>
<proteinExistence type="predicted"/>
<protein>
    <submittedName>
        <fullName evidence="1">Uncharacterized protein</fullName>
    </submittedName>
</protein>
<sequence length="57" mass="6459">MLQKLSAPRRCSANIKAYNYDYGGINHCKFNINSIFHIEDPQITAQGDSLTLYPETP</sequence>
<gene>
    <name evidence="1" type="ORF">RHMOL_Rhmol07G0098200</name>
</gene>
<dbReference type="EMBL" id="CM046394">
    <property type="protein sequence ID" value="KAI8546194.1"/>
    <property type="molecule type" value="Genomic_DNA"/>
</dbReference>